<dbReference type="Pfam" id="PF08825">
    <property type="entry name" value="E2_bind"/>
    <property type="match status" value="1"/>
</dbReference>
<dbReference type="GO" id="GO:0045116">
    <property type="term" value="P:protein neddylation"/>
    <property type="evidence" value="ECO:0007669"/>
    <property type="project" value="UniProtKB-UniRule"/>
</dbReference>
<dbReference type="InterPro" id="IPR045886">
    <property type="entry name" value="ThiF/MoeB/HesA"/>
</dbReference>
<evidence type="ECO:0000256" key="6">
    <source>
        <dbReference type="ARBA" id="ARBA00022786"/>
    </source>
</evidence>
<accession>A0A0G4H9V6</accession>
<comment type="pathway">
    <text evidence="1 11">Protein modification; protein neddylation.</text>
</comment>
<dbReference type="FunFam" id="1.10.10.520:FF:000001">
    <property type="entry name" value="NEDD8-activating enzyme E1 catalytic subunit"/>
    <property type="match status" value="1"/>
</dbReference>
<dbReference type="Pfam" id="PF00899">
    <property type="entry name" value="ThiF"/>
    <property type="match status" value="1"/>
</dbReference>
<comment type="catalytic activity">
    <reaction evidence="9 11">
        <text>ATP + [NEDD8 protein] + [E1 NEDD8-activating enzyme]-L-cysteine = AMP + diphosphate + [E1 NEDD8-activating enzyme]-S-[NEDD8 protein]-yl-L-cysteine.</text>
        <dbReference type="EC" id="6.2.1.64"/>
    </reaction>
</comment>
<dbReference type="GO" id="GO:0019781">
    <property type="term" value="F:NEDD8 activating enzyme activity"/>
    <property type="evidence" value="ECO:0007669"/>
    <property type="project" value="UniProtKB-UniRule"/>
</dbReference>
<evidence type="ECO:0000256" key="5">
    <source>
        <dbReference type="ARBA" id="ARBA00022741"/>
    </source>
</evidence>
<dbReference type="InterPro" id="IPR000594">
    <property type="entry name" value="ThiF_NAD_FAD-bd"/>
</dbReference>
<evidence type="ECO:0000256" key="4">
    <source>
        <dbReference type="ARBA" id="ARBA00022598"/>
    </source>
</evidence>
<keyword evidence="4 11" id="KW-0436">Ligase</keyword>
<dbReference type="UniPathway" id="UPA00885"/>
<dbReference type="InterPro" id="IPR014929">
    <property type="entry name" value="E2-binding"/>
</dbReference>
<keyword evidence="5 11" id="KW-0547">Nucleotide-binding</keyword>
<name>A0A0G4H9V6_9ALVE</name>
<feature type="domain" description="E2 binding" evidence="12">
    <location>
        <begin position="346"/>
        <end position="434"/>
    </location>
</feature>
<evidence type="ECO:0000256" key="8">
    <source>
        <dbReference type="ARBA" id="ARBA00023624"/>
    </source>
</evidence>
<keyword evidence="7 11" id="KW-0067">ATP-binding</keyword>
<gene>
    <name evidence="13" type="ORF">Cvel_25396</name>
</gene>
<dbReference type="PhylomeDB" id="A0A0G4H9V6"/>
<dbReference type="VEuPathDB" id="CryptoDB:Cvel_25396"/>
<keyword evidence="6 11" id="KW-0833">Ubl conjugation pathway</keyword>
<dbReference type="AlphaFoldDB" id="A0A0G4H9V6"/>
<comment type="similarity">
    <text evidence="2 11">Belongs to the ubiquitin-activating E1 family. UBA3 subfamily.</text>
</comment>
<protein>
    <recommendedName>
        <fullName evidence="3 11">NEDD8-activating enzyme E1 catalytic subunit</fullName>
        <ecNumber evidence="8 11">6.2.1.64</ecNumber>
    </recommendedName>
</protein>
<dbReference type="EC" id="6.2.1.64" evidence="8 11"/>
<dbReference type="InterPro" id="IPR023318">
    <property type="entry name" value="Ub_act_enz_dom_a_sf"/>
</dbReference>
<feature type="active site" description="Glycyl thioester intermediate" evidence="10">
    <location>
        <position position="211"/>
    </location>
</feature>
<dbReference type="InterPro" id="IPR033127">
    <property type="entry name" value="UBQ-activ_enz_E1_Cys_AS"/>
</dbReference>
<reference evidence="13" key="1">
    <citation type="submission" date="2014-11" db="EMBL/GenBank/DDBJ databases">
        <authorList>
            <person name="Otto D Thomas"/>
            <person name="Naeem Raeece"/>
        </authorList>
    </citation>
    <scope>NUCLEOTIDE SEQUENCE</scope>
</reference>
<proteinExistence type="inferred from homology"/>
<evidence type="ECO:0000256" key="11">
    <source>
        <dbReference type="RuleBase" id="RU368009"/>
    </source>
</evidence>
<dbReference type="Gene3D" id="1.10.10.520">
    <property type="entry name" value="Ubiquitin activating enzymes (Uba3). Chain: B, domain 2"/>
    <property type="match status" value="1"/>
</dbReference>
<dbReference type="PANTHER" id="PTHR10953:SF6">
    <property type="entry name" value="NEDD8-ACTIVATING ENZYME E1 CATALYTIC SUBUNIT"/>
    <property type="match status" value="1"/>
</dbReference>
<dbReference type="GO" id="GO:0005737">
    <property type="term" value="C:cytoplasm"/>
    <property type="evidence" value="ECO:0007669"/>
    <property type="project" value="TreeGrafter"/>
</dbReference>
<dbReference type="PANTHER" id="PTHR10953">
    <property type="entry name" value="UBIQUITIN-ACTIVATING ENZYME E1"/>
    <property type="match status" value="1"/>
</dbReference>
<dbReference type="EMBL" id="CDMZ01002064">
    <property type="protein sequence ID" value="CEM40575.1"/>
    <property type="molecule type" value="Genomic_DNA"/>
</dbReference>
<dbReference type="Gene3D" id="3.10.290.20">
    <property type="entry name" value="Ubiquitin-like 2 activating enzyme e1b. Chain: B, domain 3"/>
    <property type="match status" value="1"/>
</dbReference>
<dbReference type="GO" id="GO:0005634">
    <property type="term" value="C:nucleus"/>
    <property type="evidence" value="ECO:0007669"/>
    <property type="project" value="TreeGrafter"/>
</dbReference>
<comment type="function">
    <text evidence="11">Catalytic subunit of the dimeric E1 enzyme, which activates NEDD8.</text>
</comment>
<dbReference type="GO" id="GO:0005524">
    <property type="term" value="F:ATP binding"/>
    <property type="evidence" value="ECO:0007669"/>
    <property type="project" value="UniProtKB-UniRule"/>
</dbReference>
<evidence type="ECO:0000256" key="10">
    <source>
        <dbReference type="PROSITE-ProRule" id="PRU10132"/>
    </source>
</evidence>
<sequence length="437" mass="48152">MEAEPATSSWNASAWKSMSNLLYRGSDYADPDFEGLKGVQTGEWLNSQRVLVIGAGGLGCEILKDLALSGYRDVHVIDMDHIDVTNLNRQFLFREKDVGKSKAEVASAFINQRCGHLGINVTAHHGKIQDKDMDFYAGFNAIIAGLDNVDARRWLNCTLYGMVESGSPAIPLIDGGTEGFRGQARVIVPGVTSCFECSLDSFPPQVNFPMCTIAETPRLPEHCIEYALVVIWPNEFKERKPDNDSAEDMQWIFKKAEERARNFGIEGVTYQLTMGVVKRIIPAIASTNALISAALVSECTKALTYCGKVLNSYMMYMGKDSVYINTFEYAKNPSCLVCAKDAAIPLEAPGSQTLQDFMDSLKTEPRLQLARPSMSCADAVVFQQAPKPIRVLHEYKLSKTLNELVEENVLKAGVSVLSVTDPKLPGSNVTIELKILE</sequence>
<dbReference type="Gene3D" id="3.40.50.720">
    <property type="entry name" value="NAD(P)-binding Rossmann-like Domain"/>
    <property type="match status" value="1"/>
</dbReference>
<organism evidence="13">
    <name type="scientific">Chromera velia CCMP2878</name>
    <dbReference type="NCBI Taxonomy" id="1169474"/>
    <lineage>
        <taxon>Eukaryota</taxon>
        <taxon>Sar</taxon>
        <taxon>Alveolata</taxon>
        <taxon>Colpodellida</taxon>
        <taxon>Chromeraceae</taxon>
        <taxon>Chromera</taxon>
    </lineage>
</organism>
<evidence type="ECO:0000259" key="12">
    <source>
        <dbReference type="SMART" id="SM01181"/>
    </source>
</evidence>
<dbReference type="CDD" id="cd01488">
    <property type="entry name" value="Uba3_RUB"/>
    <property type="match status" value="1"/>
</dbReference>
<evidence type="ECO:0000256" key="2">
    <source>
        <dbReference type="ARBA" id="ARBA00006310"/>
    </source>
</evidence>
<dbReference type="SMART" id="SM01181">
    <property type="entry name" value="E2_bind"/>
    <property type="match status" value="1"/>
</dbReference>
<dbReference type="InterPro" id="IPR030468">
    <property type="entry name" value="Uba3_N"/>
</dbReference>
<evidence type="ECO:0000256" key="3">
    <source>
        <dbReference type="ARBA" id="ARBA00015203"/>
    </source>
</evidence>
<evidence type="ECO:0000256" key="7">
    <source>
        <dbReference type="ARBA" id="ARBA00022840"/>
    </source>
</evidence>
<evidence type="ECO:0000256" key="1">
    <source>
        <dbReference type="ARBA" id="ARBA00005032"/>
    </source>
</evidence>
<dbReference type="InterPro" id="IPR035985">
    <property type="entry name" value="Ubiquitin-activating_enz"/>
</dbReference>
<evidence type="ECO:0000313" key="13">
    <source>
        <dbReference type="EMBL" id="CEM40575.1"/>
    </source>
</evidence>
<dbReference type="PROSITE" id="PS00865">
    <property type="entry name" value="UBIQUITIN_ACTIVAT_2"/>
    <property type="match status" value="1"/>
</dbReference>
<evidence type="ECO:0000256" key="9">
    <source>
        <dbReference type="ARBA" id="ARBA00024626"/>
    </source>
</evidence>
<dbReference type="SUPFAM" id="SSF69572">
    <property type="entry name" value="Activating enzymes of the ubiquitin-like proteins"/>
    <property type="match status" value="1"/>
</dbReference>